<dbReference type="InterPro" id="IPR045991">
    <property type="entry name" value="DUF5947"/>
</dbReference>
<dbReference type="Proteomes" id="UP000054683">
    <property type="component" value="Unassembled WGS sequence"/>
</dbReference>
<proteinExistence type="predicted"/>
<accession>A0A158IKV2</accession>
<sequence>MNAREDGRPGEHAHRGWAAALRTFARPPVTALCELCGEPLDGTHPHLLELEQQTLRCCCRACALLFGNQQNARYKRVPEKVRWLGDFHLSDEQWDALAIPIGIAFFYRDSAAQRVIAMYPGAAGAMQSSLDLSAWQVLVADNPVLNTLEPDVQALLVNRVEGAREYYRVPIDQCYALTGVIRARWRGVSGGVDAWRAIRACFAALKAGERLPEGVPNA</sequence>
<dbReference type="OrthoDB" id="152349at2"/>
<dbReference type="RefSeq" id="WP_062090442.1">
    <property type="nucleotide sequence ID" value="NZ_FCOK02000053.1"/>
</dbReference>
<reference evidence="1 2" key="1">
    <citation type="submission" date="2016-01" db="EMBL/GenBank/DDBJ databases">
        <authorList>
            <person name="Oliw E.H."/>
        </authorList>
    </citation>
    <scope>NUCLEOTIDE SEQUENCE [LARGE SCALE GENOMIC DNA]</scope>
    <source>
        <strain evidence="1">LMG 27134</strain>
    </source>
</reference>
<name>A0A158IKV2_9BURK</name>
<organism evidence="1 2">
    <name type="scientific">Caballeronia udeis</name>
    <dbReference type="NCBI Taxonomy" id="1232866"/>
    <lineage>
        <taxon>Bacteria</taxon>
        <taxon>Pseudomonadati</taxon>
        <taxon>Pseudomonadota</taxon>
        <taxon>Betaproteobacteria</taxon>
        <taxon>Burkholderiales</taxon>
        <taxon>Burkholderiaceae</taxon>
        <taxon>Caballeronia</taxon>
    </lineage>
</organism>
<evidence type="ECO:0000313" key="2">
    <source>
        <dbReference type="Proteomes" id="UP000054683"/>
    </source>
</evidence>
<dbReference type="AlphaFoldDB" id="A0A158IKV2"/>
<dbReference type="Pfam" id="PF19372">
    <property type="entry name" value="DUF5947"/>
    <property type="match status" value="1"/>
</dbReference>
<protein>
    <submittedName>
        <fullName evidence="1">Uncharacterized protein</fullName>
    </submittedName>
</protein>
<gene>
    <name evidence="1" type="ORF">AWB69_06141</name>
</gene>
<dbReference type="EMBL" id="FCOK02000053">
    <property type="protein sequence ID" value="SAL56721.1"/>
    <property type="molecule type" value="Genomic_DNA"/>
</dbReference>
<evidence type="ECO:0000313" key="1">
    <source>
        <dbReference type="EMBL" id="SAL56721.1"/>
    </source>
</evidence>